<dbReference type="Proteomes" id="UP000650467">
    <property type="component" value="Unassembled WGS sequence"/>
</dbReference>
<gene>
    <name evidence="2" type="ORF">HXX76_014096</name>
</gene>
<name>A0A835SK39_CHLIN</name>
<evidence type="ECO:0000313" key="2">
    <source>
        <dbReference type="EMBL" id="KAG2424938.1"/>
    </source>
</evidence>
<proteinExistence type="predicted"/>
<accession>A0A835SK39</accession>
<dbReference type="AlphaFoldDB" id="A0A835SK39"/>
<feature type="compositionally biased region" description="Acidic residues" evidence="1">
    <location>
        <begin position="419"/>
        <end position="430"/>
    </location>
</feature>
<keyword evidence="3" id="KW-1185">Reference proteome</keyword>
<sequence length="532" mass="58062">MADNNTNGVSKAYLSAGDFNPELLSFKKILVTKNKSRLIPISYNGRDLTIKSPKLWVPIVWNDDESSKATIELALEEDNPAALELKTMMAKFDDLVLKEVSDNSMELFKKNLAPEILRMTMYSPAVKEPNDPKYSHTFRVAVYKKGAPGAWGGLDADCYDEKRESMAVTDPTTLRGCNVMVLATCTGIRFVGQKFGVTWRVSVVRIFPRNKRAGEAGVSAADKPSVPFTNISMDDITFSTPKVTSSTGKQIYLNYKGGQLVTSTGYLPAPYGISVWTGDQPKYSLELSFKDMESDIAVKGLYDFIGAIETRVKSEAANWFKGGGSPTFTSCIRQNNANYPPCIKLNVPSADGMVTVATLCDGAEVNLNETGLKMVVSARVKAKIVCTGVWIYGTKYGVSFRALELDVRPGTKHMGCVLEDSEDDESESEVLVDSSDAESKAKVELVDSSDAESKAKEEPEVAVEGAETKTNEIPTSEEEPKAATEEDAKETEVVEVAVAEKEVEVAVKAETVVVEKAEEQKEGEEDEEDLGL</sequence>
<dbReference type="EMBL" id="JAEHOC010000060">
    <property type="protein sequence ID" value="KAG2424938.1"/>
    <property type="molecule type" value="Genomic_DNA"/>
</dbReference>
<comment type="caution">
    <text evidence="2">The sequence shown here is derived from an EMBL/GenBank/DDBJ whole genome shotgun (WGS) entry which is preliminary data.</text>
</comment>
<feature type="compositionally biased region" description="Acidic residues" evidence="1">
    <location>
        <begin position="521"/>
        <end position="532"/>
    </location>
</feature>
<feature type="region of interest" description="Disordered" evidence="1">
    <location>
        <begin position="418"/>
        <end position="492"/>
    </location>
</feature>
<protein>
    <submittedName>
        <fullName evidence="2">Uncharacterized protein</fullName>
    </submittedName>
</protein>
<feature type="compositionally biased region" description="Basic and acidic residues" evidence="1">
    <location>
        <begin position="478"/>
        <end position="492"/>
    </location>
</feature>
<reference evidence="2" key="1">
    <citation type="journal article" date="2020" name="bioRxiv">
        <title>Comparative genomics of Chlamydomonas.</title>
        <authorList>
            <person name="Craig R.J."/>
            <person name="Hasan A.R."/>
            <person name="Ness R.W."/>
            <person name="Keightley P.D."/>
        </authorList>
    </citation>
    <scope>NUCLEOTIDE SEQUENCE</scope>
    <source>
        <strain evidence="2">SAG 7.73</strain>
    </source>
</reference>
<feature type="compositionally biased region" description="Basic and acidic residues" evidence="1">
    <location>
        <begin position="511"/>
        <end position="520"/>
    </location>
</feature>
<feature type="compositionally biased region" description="Basic and acidic residues" evidence="1">
    <location>
        <begin position="437"/>
        <end position="459"/>
    </location>
</feature>
<organism evidence="2 3">
    <name type="scientific">Chlamydomonas incerta</name>
    <dbReference type="NCBI Taxonomy" id="51695"/>
    <lineage>
        <taxon>Eukaryota</taxon>
        <taxon>Viridiplantae</taxon>
        <taxon>Chlorophyta</taxon>
        <taxon>core chlorophytes</taxon>
        <taxon>Chlorophyceae</taxon>
        <taxon>CS clade</taxon>
        <taxon>Chlamydomonadales</taxon>
        <taxon>Chlamydomonadaceae</taxon>
        <taxon>Chlamydomonas</taxon>
    </lineage>
</organism>
<evidence type="ECO:0000256" key="1">
    <source>
        <dbReference type="SAM" id="MobiDB-lite"/>
    </source>
</evidence>
<evidence type="ECO:0000313" key="3">
    <source>
        <dbReference type="Proteomes" id="UP000650467"/>
    </source>
</evidence>
<feature type="region of interest" description="Disordered" evidence="1">
    <location>
        <begin position="511"/>
        <end position="532"/>
    </location>
</feature>